<protein>
    <submittedName>
        <fullName evidence="5">Metalloprotease PmbA</fullName>
    </submittedName>
</protein>
<dbReference type="InterPro" id="IPR045570">
    <property type="entry name" value="Metalloprtase-TldD/E_cen_dom"/>
</dbReference>
<dbReference type="Proteomes" id="UP000288058">
    <property type="component" value="Unassembled WGS sequence"/>
</dbReference>
<dbReference type="GO" id="GO:0006508">
    <property type="term" value="P:proteolysis"/>
    <property type="evidence" value="ECO:0007669"/>
    <property type="project" value="UniProtKB-KW"/>
</dbReference>
<dbReference type="EMBL" id="PIQC01000003">
    <property type="protein sequence ID" value="RUO71933.1"/>
    <property type="molecule type" value="Genomic_DNA"/>
</dbReference>
<dbReference type="InterPro" id="IPR002510">
    <property type="entry name" value="Metalloprtase-TldD/E_N"/>
</dbReference>
<organism evidence="5 6">
    <name type="scientific">Idiomarina ramblicola</name>
    <dbReference type="NCBI Taxonomy" id="263724"/>
    <lineage>
        <taxon>Bacteria</taxon>
        <taxon>Pseudomonadati</taxon>
        <taxon>Pseudomonadota</taxon>
        <taxon>Gammaproteobacteria</taxon>
        <taxon>Alteromonadales</taxon>
        <taxon>Idiomarinaceae</taxon>
        <taxon>Idiomarina</taxon>
    </lineage>
</organism>
<evidence type="ECO:0000313" key="6">
    <source>
        <dbReference type="Proteomes" id="UP000288058"/>
    </source>
</evidence>
<dbReference type="Pfam" id="PF19290">
    <property type="entry name" value="PmbA_TldD_2nd"/>
    <property type="match status" value="1"/>
</dbReference>
<proteinExistence type="inferred from homology"/>
<evidence type="ECO:0000259" key="2">
    <source>
        <dbReference type="Pfam" id="PF01523"/>
    </source>
</evidence>
<dbReference type="AlphaFoldDB" id="A0A432Z279"/>
<dbReference type="RefSeq" id="WP_126780958.1">
    <property type="nucleotide sequence ID" value="NZ_PIQC01000003.1"/>
</dbReference>
<dbReference type="InterPro" id="IPR047657">
    <property type="entry name" value="PmbA"/>
</dbReference>
<dbReference type="InterPro" id="IPR035068">
    <property type="entry name" value="TldD/PmbA_N"/>
</dbReference>
<keyword evidence="5" id="KW-0482">Metalloprotease</keyword>
<accession>A0A432Z279</accession>
<dbReference type="InterPro" id="IPR036059">
    <property type="entry name" value="TldD/PmbA_sf"/>
</dbReference>
<keyword evidence="5" id="KW-0645">Protease</keyword>
<sequence length="448" mass="47872">MIVQLSDLQVQMKQVEGAVKEALRLAEAKGVSSAECSISHSSGISVGTRLGEVETVEFNQDGALGISVYRGNQKGSASTTDLSEQAISAAVDKACDIARFTSADPYNGLAPAELMATDVPDLDLCHPGDQSAEYAIEQALACEKHALNLDERIVNSDGAHYGSHTGFRVYGNSHGFIGGYLQSRHNLSCVLIAKEGDKMQRDMSYSVARKMHELKSAESVAEAAAAETLSRLGARKVPTAKVPVIFRADVAGSLFGHMVSAISGGNLYRKSSFLLDHLGKQVLPEWLNIQEKPHIVGGLASSPFDAEGLATKDRDIITDGVLQTYLLTSYAARKLDMQPTGHAGGIHNWQVTQQDNSLAQLCKKMGTGLLVTELMGQGVNMVNGDYSRGAAGFWVENGEIQYPVEEVTIAGNLKDMLANIVAIGNDTDERHALHTGSVLLEQMSIAGN</sequence>
<dbReference type="PANTHER" id="PTHR43421:SF1">
    <property type="entry name" value="METALLOPROTEASE PMBA"/>
    <property type="match status" value="1"/>
</dbReference>
<name>A0A432Z279_9GAMM</name>
<evidence type="ECO:0000313" key="5">
    <source>
        <dbReference type="EMBL" id="RUO71933.1"/>
    </source>
</evidence>
<gene>
    <name evidence="5" type="ORF">CWI78_05310</name>
</gene>
<dbReference type="Pfam" id="PF01523">
    <property type="entry name" value="PmbA_TldD_1st"/>
    <property type="match status" value="1"/>
</dbReference>
<dbReference type="NCBIfam" id="NF008268">
    <property type="entry name" value="PRK11040.1"/>
    <property type="match status" value="1"/>
</dbReference>
<keyword evidence="6" id="KW-1185">Reference proteome</keyword>
<dbReference type="InterPro" id="IPR045569">
    <property type="entry name" value="Metalloprtase-TldD/E_C"/>
</dbReference>
<evidence type="ECO:0000259" key="3">
    <source>
        <dbReference type="Pfam" id="PF19289"/>
    </source>
</evidence>
<dbReference type="OrthoDB" id="9803618at2"/>
<dbReference type="Gene3D" id="3.30.2290.10">
    <property type="entry name" value="PmbA/TldD superfamily"/>
    <property type="match status" value="1"/>
</dbReference>
<feature type="domain" description="Metalloprotease TldD/E C-terminal" evidence="3">
    <location>
        <begin position="240"/>
        <end position="447"/>
    </location>
</feature>
<feature type="domain" description="Metalloprotease TldD/E N-terminal" evidence="2">
    <location>
        <begin position="34"/>
        <end position="98"/>
    </location>
</feature>
<feature type="domain" description="Metalloprotease TldD/E central" evidence="4">
    <location>
        <begin position="126"/>
        <end position="232"/>
    </location>
</feature>
<reference evidence="6" key="1">
    <citation type="journal article" date="2018" name="Front. Microbiol.">
        <title>Genome-Based Analysis Reveals the Taxonomy and Diversity of the Family Idiomarinaceae.</title>
        <authorList>
            <person name="Liu Y."/>
            <person name="Lai Q."/>
            <person name="Shao Z."/>
        </authorList>
    </citation>
    <scope>NUCLEOTIDE SEQUENCE [LARGE SCALE GENOMIC DNA]</scope>
    <source>
        <strain evidence="6">R22</strain>
    </source>
</reference>
<dbReference type="GO" id="GO:0008237">
    <property type="term" value="F:metallopeptidase activity"/>
    <property type="evidence" value="ECO:0007669"/>
    <property type="project" value="UniProtKB-KW"/>
</dbReference>
<dbReference type="PANTHER" id="PTHR43421">
    <property type="entry name" value="METALLOPROTEASE PMBA"/>
    <property type="match status" value="1"/>
</dbReference>
<dbReference type="GO" id="GO:0005829">
    <property type="term" value="C:cytosol"/>
    <property type="evidence" value="ECO:0007669"/>
    <property type="project" value="TreeGrafter"/>
</dbReference>
<dbReference type="SUPFAM" id="SSF111283">
    <property type="entry name" value="Putative modulator of DNA gyrase, PmbA/TldD"/>
    <property type="match status" value="1"/>
</dbReference>
<comment type="similarity">
    <text evidence="1">Belongs to the peptidase U62 family.</text>
</comment>
<keyword evidence="5" id="KW-0378">Hydrolase</keyword>
<evidence type="ECO:0000256" key="1">
    <source>
        <dbReference type="ARBA" id="ARBA00005836"/>
    </source>
</evidence>
<evidence type="ECO:0000259" key="4">
    <source>
        <dbReference type="Pfam" id="PF19290"/>
    </source>
</evidence>
<comment type="caution">
    <text evidence="5">The sequence shown here is derived from an EMBL/GenBank/DDBJ whole genome shotgun (WGS) entry which is preliminary data.</text>
</comment>
<dbReference type="Pfam" id="PF19289">
    <property type="entry name" value="PmbA_TldD_3rd"/>
    <property type="match status" value="1"/>
</dbReference>